<evidence type="ECO:0000313" key="4">
    <source>
        <dbReference type="Proteomes" id="UP000034457"/>
    </source>
</evidence>
<dbReference type="EMBL" id="LBQC01000002">
    <property type="protein sequence ID" value="KKP73784.1"/>
    <property type="molecule type" value="Genomic_DNA"/>
</dbReference>
<dbReference type="STRING" id="1618478.UR68_C0002G0007"/>
<dbReference type="Proteomes" id="UP000034457">
    <property type="component" value="Unassembled WGS sequence"/>
</dbReference>
<gene>
    <name evidence="3" type="ORF">UR68_C0002G0007</name>
</gene>
<accession>A0A0G0BWS5</accession>
<reference evidence="3 4" key="1">
    <citation type="journal article" date="2015" name="Nature">
        <title>rRNA introns, odd ribosomes, and small enigmatic genomes across a large radiation of phyla.</title>
        <authorList>
            <person name="Brown C.T."/>
            <person name="Hug L.A."/>
            <person name="Thomas B.C."/>
            <person name="Sharon I."/>
            <person name="Castelle C.J."/>
            <person name="Singh A."/>
            <person name="Wilkins M.J."/>
            <person name="Williams K.H."/>
            <person name="Banfield J.F."/>
        </authorList>
    </citation>
    <scope>NUCLEOTIDE SEQUENCE [LARGE SCALE GENOMIC DNA]</scope>
</reference>
<organism evidence="3 4">
    <name type="scientific">Candidatus Roizmanbacteria bacterium GW2011_GWA2_35_19</name>
    <dbReference type="NCBI Taxonomy" id="1618478"/>
    <lineage>
        <taxon>Bacteria</taxon>
        <taxon>Candidatus Roizmaniibacteriota</taxon>
    </lineage>
</organism>
<proteinExistence type="inferred from homology"/>
<dbReference type="InterPro" id="IPR004380">
    <property type="entry name" value="Asp_race"/>
</dbReference>
<dbReference type="InterPro" id="IPR015942">
    <property type="entry name" value="Asp/Glu/hydantoin_racemase"/>
</dbReference>
<evidence type="ECO:0000256" key="2">
    <source>
        <dbReference type="ARBA" id="ARBA00023235"/>
    </source>
</evidence>
<dbReference type="InterPro" id="IPR001920">
    <property type="entry name" value="Asp/Glu_race"/>
</dbReference>
<dbReference type="NCBIfam" id="TIGR00035">
    <property type="entry name" value="asp_race"/>
    <property type="match status" value="1"/>
</dbReference>
<protein>
    <submittedName>
        <fullName evidence="3">Aspartate racemase</fullName>
    </submittedName>
</protein>
<evidence type="ECO:0000313" key="3">
    <source>
        <dbReference type="EMBL" id="KKP73784.1"/>
    </source>
</evidence>
<name>A0A0G0BWS5_9BACT</name>
<dbReference type="Gene3D" id="3.40.50.1860">
    <property type="match status" value="2"/>
</dbReference>
<comment type="similarity">
    <text evidence="1">Belongs to the aspartate/glutamate racemases family.</text>
</comment>
<dbReference type="AlphaFoldDB" id="A0A0G0BWS5"/>
<dbReference type="PANTHER" id="PTHR21198:SF7">
    <property type="entry name" value="ASPARTATE-GLUTAMATE RACEMASE FAMILY"/>
    <property type="match status" value="1"/>
</dbReference>
<dbReference type="PANTHER" id="PTHR21198">
    <property type="entry name" value="GLUTAMATE RACEMASE"/>
    <property type="match status" value="1"/>
</dbReference>
<dbReference type="GO" id="GO:0047661">
    <property type="term" value="F:amino-acid racemase activity"/>
    <property type="evidence" value="ECO:0007669"/>
    <property type="project" value="InterPro"/>
</dbReference>
<keyword evidence="2" id="KW-0413">Isomerase</keyword>
<dbReference type="SUPFAM" id="SSF53681">
    <property type="entry name" value="Aspartate/glutamate racemase"/>
    <property type="match status" value="2"/>
</dbReference>
<sequence length="235" mass="26085">MKKINNKKVGIIGGVGPQSTNFIYKKIIEFSQAKYGAKNNDDFPYLIFESLPIPDFIGNKKNIEKAKVMLIKSAKTLEVAGATKLAIASNTVHILLEELENHTKVDFISVIKEVSKNVSKKKIKTVGLLGSPVLVKSGLYEKELKNYGVKVILPNSKQLEISESIIREVLAGVNNLFLKKEYIALLHSMYDYGAENIILGCTELPQAINYEALGEKAIDSDEVLAEAIVDYYYAK</sequence>
<dbReference type="Pfam" id="PF01177">
    <property type="entry name" value="Asp_Glu_race"/>
    <property type="match status" value="1"/>
</dbReference>
<evidence type="ECO:0000256" key="1">
    <source>
        <dbReference type="ARBA" id="ARBA00007847"/>
    </source>
</evidence>
<comment type="caution">
    <text evidence="3">The sequence shown here is derived from an EMBL/GenBank/DDBJ whole genome shotgun (WGS) entry which is preliminary data.</text>
</comment>